<accession>A0ACB7V5K8</accession>
<protein>
    <submittedName>
        <fullName evidence="1">Cytochrome P450 E-class group I protein</fullName>
    </submittedName>
</protein>
<reference evidence="2" key="1">
    <citation type="journal article" date="2022" name="Nat. Commun.">
        <title>Chromosome evolution and the genetic basis of agronomically important traits in greater yam.</title>
        <authorList>
            <person name="Bredeson J.V."/>
            <person name="Lyons J.B."/>
            <person name="Oniyinde I.O."/>
            <person name="Okereke N.R."/>
            <person name="Kolade O."/>
            <person name="Nnabue I."/>
            <person name="Nwadili C.O."/>
            <person name="Hribova E."/>
            <person name="Parker M."/>
            <person name="Nwogha J."/>
            <person name="Shu S."/>
            <person name="Carlson J."/>
            <person name="Kariba R."/>
            <person name="Muthemba S."/>
            <person name="Knop K."/>
            <person name="Barton G.J."/>
            <person name="Sherwood A.V."/>
            <person name="Lopez-Montes A."/>
            <person name="Asiedu R."/>
            <person name="Jamnadass R."/>
            <person name="Muchugi A."/>
            <person name="Goodstein D."/>
            <person name="Egesi C.N."/>
            <person name="Featherston J."/>
            <person name="Asfaw A."/>
            <person name="Simpson G.G."/>
            <person name="Dolezel J."/>
            <person name="Hendre P.S."/>
            <person name="Van Deynze A."/>
            <person name="Kumar P.L."/>
            <person name="Obidiegwu J.E."/>
            <person name="Bhattacharjee R."/>
            <person name="Rokhsar D.S."/>
        </authorList>
    </citation>
    <scope>NUCLEOTIDE SEQUENCE [LARGE SCALE GENOMIC DNA]</scope>
    <source>
        <strain evidence="2">cv. TDa95/00328</strain>
    </source>
</reference>
<dbReference type="Proteomes" id="UP000827976">
    <property type="component" value="Chromosome 11"/>
</dbReference>
<comment type="caution">
    <text evidence="1">The sequence shown here is derived from an EMBL/GenBank/DDBJ whole genome shotgun (WGS) entry which is preliminary data.</text>
</comment>
<sequence length="502" mass="56910">MTPILLLFLLVTISLALLINQRERIRRRKLPPSPPRIPILGNLLWLTKPFSHFEPTLHHLRAKYGPIFTLYVGSRPVIFIMDGKQVHRALIENGEVFADRPRPLFSSDLNTNLRSINNSPYGPLWSLLRRSLVSDVIQPCKATNSSTHIQRMVLDILVDGLKNEAKANGGVVIPVNIIEHCVSFLMTGLCFGVTLEEKVVDQIKNVQKELFSLVDKHFALNLLPKMALLLLSRRLGRLKQLLRAQEELLIPIIRARKQGDHNSHVISYVDSLLELRITNGVGGTRELSEEDIVSFCSEFLNASIWGTSAALEWILASLVKHQDIQEKLKKEIRGVVGDEKRQVDVDELQRMPYLKAVIFEGLRRHPPAHFLIPHRVKEDVLMDQHLIPKDTVVNFVVTSIGLDERVWEEPLEFKPERFMAGGEGEGVDVQCGKSEIKMMPFGAGRRMCPGSDLAMLQVQYLVANLINVMELKQVEGMEVDLSEEAKVLIPMKYPFHARIKVT</sequence>
<name>A0ACB7V5K8_DIOAL</name>
<gene>
    <name evidence="1" type="ORF">IHE45_11G024400</name>
</gene>
<organism evidence="1 2">
    <name type="scientific">Dioscorea alata</name>
    <name type="common">Purple yam</name>
    <dbReference type="NCBI Taxonomy" id="55571"/>
    <lineage>
        <taxon>Eukaryota</taxon>
        <taxon>Viridiplantae</taxon>
        <taxon>Streptophyta</taxon>
        <taxon>Embryophyta</taxon>
        <taxon>Tracheophyta</taxon>
        <taxon>Spermatophyta</taxon>
        <taxon>Magnoliopsida</taxon>
        <taxon>Liliopsida</taxon>
        <taxon>Dioscoreales</taxon>
        <taxon>Dioscoreaceae</taxon>
        <taxon>Dioscorea</taxon>
    </lineage>
</organism>
<evidence type="ECO:0000313" key="1">
    <source>
        <dbReference type="EMBL" id="KAH7668651.1"/>
    </source>
</evidence>
<keyword evidence="2" id="KW-1185">Reference proteome</keyword>
<dbReference type="EMBL" id="CM037021">
    <property type="protein sequence ID" value="KAH7668651.1"/>
    <property type="molecule type" value="Genomic_DNA"/>
</dbReference>
<evidence type="ECO:0000313" key="2">
    <source>
        <dbReference type="Proteomes" id="UP000827976"/>
    </source>
</evidence>
<proteinExistence type="predicted"/>